<evidence type="ECO:0000313" key="2">
    <source>
        <dbReference type="EMBL" id="RHY18778.1"/>
    </source>
</evidence>
<feature type="non-terminal residue" evidence="2">
    <location>
        <position position="137"/>
    </location>
</feature>
<dbReference type="InterPro" id="IPR036397">
    <property type="entry name" value="RNaseH_sf"/>
</dbReference>
<reference evidence="2 3" key="1">
    <citation type="submission" date="2018-08" db="EMBL/GenBank/DDBJ databases">
        <title>Aphanomyces genome sequencing and annotation.</title>
        <authorList>
            <person name="Minardi D."/>
            <person name="Oidtmann B."/>
            <person name="Van Der Giezen M."/>
            <person name="Studholme D.J."/>
        </authorList>
    </citation>
    <scope>NUCLEOTIDE SEQUENCE [LARGE SCALE GENOMIC DNA]</scope>
    <source>
        <strain evidence="2 3">NJM0002</strain>
    </source>
</reference>
<dbReference type="EMBL" id="QUSY01003093">
    <property type="protein sequence ID" value="RHY18778.1"/>
    <property type="molecule type" value="Genomic_DNA"/>
</dbReference>
<dbReference type="Gene3D" id="3.30.420.10">
    <property type="entry name" value="Ribonuclease H-like superfamily/Ribonuclease H"/>
    <property type="match status" value="1"/>
</dbReference>
<protein>
    <recommendedName>
        <fullName evidence="1">Tc1-like transposase DDE domain-containing protein</fullName>
    </recommendedName>
</protein>
<evidence type="ECO:0000259" key="1">
    <source>
        <dbReference type="Pfam" id="PF13358"/>
    </source>
</evidence>
<keyword evidence="3" id="KW-1185">Reference proteome</keyword>
<dbReference type="Proteomes" id="UP000285060">
    <property type="component" value="Unassembled WGS sequence"/>
</dbReference>
<dbReference type="VEuPathDB" id="FungiDB:H310_11463"/>
<dbReference type="AlphaFoldDB" id="A0A418AG48"/>
<proteinExistence type="predicted"/>
<feature type="domain" description="Tc1-like transposase DDE" evidence="1">
    <location>
        <begin position="22"/>
        <end position="81"/>
    </location>
</feature>
<dbReference type="Pfam" id="PF13358">
    <property type="entry name" value="DDE_3"/>
    <property type="match status" value="1"/>
</dbReference>
<evidence type="ECO:0000313" key="3">
    <source>
        <dbReference type="Proteomes" id="UP000285060"/>
    </source>
</evidence>
<gene>
    <name evidence="2" type="ORF">DYB32_010332</name>
</gene>
<name>A0A418AG48_9STRA</name>
<dbReference type="InterPro" id="IPR038717">
    <property type="entry name" value="Tc1-like_DDE_dom"/>
</dbReference>
<sequence>MDQNATFVEEVYQAVTSSPSWQENFQGKKVVIVLDNAPARSQTETRAIPHGDMVLLRLGPYSPMLNPIESCFSVLKAAIKRYLALRTEDMFDRRDFDTYLEACMSLLEDAARDSIGCITQPSMIREALFCQRDANVS</sequence>
<dbReference type="GO" id="GO:0003676">
    <property type="term" value="F:nucleic acid binding"/>
    <property type="evidence" value="ECO:0007669"/>
    <property type="project" value="InterPro"/>
</dbReference>
<comment type="caution">
    <text evidence="2">The sequence shown here is derived from an EMBL/GenBank/DDBJ whole genome shotgun (WGS) entry which is preliminary data.</text>
</comment>
<organism evidence="2 3">
    <name type="scientific">Aphanomyces invadans</name>
    <dbReference type="NCBI Taxonomy" id="157072"/>
    <lineage>
        <taxon>Eukaryota</taxon>
        <taxon>Sar</taxon>
        <taxon>Stramenopiles</taxon>
        <taxon>Oomycota</taxon>
        <taxon>Saprolegniomycetes</taxon>
        <taxon>Saprolegniales</taxon>
        <taxon>Verrucalvaceae</taxon>
        <taxon>Aphanomyces</taxon>
    </lineage>
</organism>
<accession>A0A418AG48</accession>